<dbReference type="InParanoid" id="A0A0C3P4X0"/>
<proteinExistence type="predicted"/>
<evidence type="ECO:0000313" key="2">
    <source>
        <dbReference type="EMBL" id="KIO08130.1"/>
    </source>
</evidence>
<gene>
    <name evidence="2" type="ORF">M404DRAFT_997688</name>
</gene>
<protein>
    <submittedName>
        <fullName evidence="2">Uncharacterized protein</fullName>
    </submittedName>
</protein>
<dbReference type="Proteomes" id="UP000054217">
    <property type="component" value="Unassembled WGS sequence"/>
</dbReference>
<sequence>MGANYASELRTQRAQDNLRNQTVGTTATPRTFGFVAFHVNPVLLGFTVDPQL</sequence>
<keyword evidence="3" id="KW-1185">Reference proteome</keyword>
<evidence type="ECO:0000256" key="1">
    <source>
        <dbReference type="SAM" id="MobiDB-lite"/>
    </source>
</evidence>
<reference evidence="3" key="2">
    <citation type="submission" date="2015-01" db="EMBL/GenBank/DDBJ databases">
        <title>Evolutionary Origins and Diversification of the Mycorrhizal Mutualists.</title>
        <authorList>
            <consortium name="DOE Joint Genome Institute"/>
            <consortium name="Mycorrhizal Genomics Consortium"/>
            <person name="Kohler A."/>
            <person name="Kuo A."/>
            <person name="Nagy L.G."/>
            <person name="Floudas D."/>
            <person name="Copeland A."/>
            <person name="Barry K.W."/>
            <person name="Cichocki N."/>
            <person name="Veneault-Fourrey C."/>
            <person name="LaButti K."/>
            <person name="Lindquist E.A."/>
            <person name="Lipzen A."/>
            <person name="Lundell T."/>
            <person name="Morin E."/>
            <person name="Murat C."/>
            <person name="Riley R."/>
            <person name="Ohm R."/>
            <person name="Sun H."/>
            <person name="Tunlid A."/>
            <person name="Henrissat B."/>
            <person name="Grigoriev I.V."/>
            <person name="Hibbett D.S."/>
            <person name="Martin F."/>
        </authorList>
    </citation>
    <scope>NUCLEOTIDE SEQUENCE [LARGE SCALE GENOMIC DNA]</scope>
    <source>
        <strain evidence="3">Marx 270</strain>
    </source>
</reference>
<feature type="compositionally biased region" description="Polar residues" evidence="1">
    <location>
        <begin position="12"/>
        <end position="23"/>
    </location>
</feature>
<feature type="region of interest" description="Disordered" evidence="1">
    <location>
        <begin position="1"/>
        <end position="23"/>
    </location>
</feature>
<evidence type="ECO:0000313" key="3">
    <source>
        <dbReference type="Proteomes" id="UP000054217"/>
    </source>
</evidence>
<dbReference type="AlphaFoldDB" id="A0A0C3P4X0"/>
<dbReference type="EMBL" id="KN831958">
    <property type="protein sequence ID" value="KIO08130.1"/>
    <property type="molecule type" value="Genomic_DNA"/>
</dbReference>
<organism evidence="2 3">
    <name type="scientific">Pisolithus tinctorius Marx 270</name>
    <dbReference type="NCBI Taxonomy" id="870435"/>
    <lineage>
        <taxon>Eukaryota</taxon>
        <taxon>Fungi</taxon>
        <taxon>Dikarya</taxon>
        <taxon>Basidiomycota</taxon>
        <taxon>Agaricomycotina</taxon>
        <taxon>Agaricomycetes</taxon>
        <taxon>Agaricomycetidae</taxon>
        <taxon>Boletales</taxon>
        <taxon>Sclerodermatineae</taxon>
        <taxon>Pisolithaceae</taxon>
        <taxon>Pisolithus</taxon>
    </lineage>
</organism>
<reference evidence="2 3" key="1">
    <citation type="submission" date="2014-04" db="EMBL/GenBank/DDBJ databases">
        <authorList>
            <consortium name="DOE Joint Genome Institute"/>
            <person name="Kuo A."/>
            <person name="Kohler A."/>
            <person name="Costa M.D."/>
            <person name="Nagy L.G."/>
            <person name="Floudas D."/>
            <person name="Copeland A."/>
            <person name="Barry K.W."/>
            <person name="Cichocki N."/>
            <person name="Veneault-Fourrey C."/>
            <person name="LaButti K."/>
            <person name="Lindquist E.A."/>
            <person name="Lipzen A."/>
            <person name="Lundell T."/>
            <person name="Morin E."/>
            <person name="Murat C."/>
            <person name="Sun H."/>
            <person name="Tunlid A."/>
            <person name="Henrissat B."/>
            <person name="Grigoriev I.V."/>
            <person name="Hibbett D.S."/>
            <person name="Martin F."/>
            <person name="Nordberg H.P."/>
            <person name="Cantor M.N."/>
            <person name="Hua S.X."/>
        </authorList>
    </citation>
    <scope>NUCLEOTIDE SEQUENCE [LARGE SCALE GENOMIC DNA]</scope>
    <source>
        <strain evidence="2 3">Marx 270</strain>
    </source>
</reference>
<accession>A0A0C3P4X0</accession>
<name>A0A0C3P4X0_PISTI</name>
<dbReference type="HOGENOM" id="CLU_3088193_0_0_1"/>